<keyword evidence="2" id="KW-1185">Reference proteome</keyword>
<evidence type="ECO:0000313" key="2">
    <source>
        <dbReference type="Proteomes" id="UP000076023"/>
    </source>
</evidence>
<comment type="caution">
    <text evidence="1">The sequence shown here is derived from an EMBL/GenBank/DDBJ whole genome shotgun (WGS) entry which is preliminary data.</text>
</comment>
<gene>
    <name evidence="1" type="ORF">TSACC_22275</name>
</gene>
<name>A0A146G824_TERSA</name>
<evidence type="ECO:0000313" key="1">
    <source>
        <dbReference type="EMBL" id="GAT33855.1"/>
    </source>
</evidence>
<protein>
    <submittedName>
        <fullName evidence="1">Uncharacterized protein</fullName>
    </submittedName>
</protein>
<dbReference type="Proteomes" id="UP000076023">
    <property type="component" value="Unassembled WGS sequence"/>
</dbReference>
<organism evidence="1 2">
    <name type="scientific">Terrimicrobium sacchariphilum</name>
    <dbReference type="NCBI Taxonomy" id="690879"/>
    <lineage>
        <taxon>Bacteria</taxon>
        <taxon>Pseudomonadati</taxon>
        <taxon>Verrucomicrobiota</taxon>
        <taxon>Terrimicrobiia</taxon>
        <taxon>Terrimicrobiales</taxon>
        <taxon>Terrimicrobiaceae</taxon>
        <taxon>Terrimicrobium</taxon>
    </lineage>
</organism>
<proteinExistence type="predicted"/>
<accession>A0A146G824</accession>
<dbReference type="EMBL" id="BDCO01000002">
    <property type="protein sequence ID" value="GAT33855.1"/>
    <property type="molecule type" value="Genomic_DNA"/>
</dbReference>
<dbReference type="AlphaFoldDB" id="A0A146G824"/>
<dbReference type="InParanoid" id="A0A146G824"/>
<reference evidence="2" key="1">
    <citation type="journal article" date="2017" name="Genome Announc.">
        <title>Draft Genome Sequence of Terrimicrobium sacchariphilum NM-5T, a Facultative Anaerobic Soil Bacterium of the Class Spartobacteria.</title>
        <authorList>
            <person name="Qiu Y.L."/>
            <person name="Tourlousse D.M."/>
            <person name="Matsuura N."/>
            <person name="Ohashi A."/>
            <person name="Sekiguchi Y."/>
        </authorList>
    </citation>
    <scope>NUCLEOTIDE SEQUENCE [LARGE SCALE GENOMIC DNA]</scope>
    <source>
        <strain evidence="2">NM-5</strain>
    </source>
</reference>
<sequence>MYKALRDALEARLAVVADHSLRDADPHAHLEKLKAASARLEELAKQLPPNADPRLKHFLERQSYLKARDWLATYA</sequence>